<dbReference type="Pfam" id="PF02321">
    <property type="entry name" value="OEP"/>
    <property type="match status" value="2"/>
</dbReference>
<sequence>MNRVRLLPQRAGLLVTGLLTLSVTGCLQGQPYTRPPIAAPADWTDMSSGSIAGTNSDKPPSADWWQAFRNEELTQFIERALAQNHDVRRAVSRVIEGRAAVTTAGAGLYPQLNVQGSYTNISVSKNTLAGLGLATGQQPGPQVFAKPGSSFDLWNGAADLRWELDLWGRIRRGMEAASADAQAIEQDARAIALTLIGDVGQSYFRIRELDEQIEIAQRTLALRRDSLDIIRKRASVGLASDLDVKRTEVLVAESAGQIPDVIRLRAVEVHRLEVLTGAAPGTLTLPQTPLRKVVIQPDIPVGLPSHLLERRPDILQAEAALKAANARIGQARAYFFPTLSITGQGGLQSAEFANWFTGNSANFSIGPSVTLPIFLGGTNVARLDAAESRYQQLLEGYQQTILLAFREVADLLVSIHTRTEQLTRQREQTAAADAAVGLAEVRYRKGLVNYLDVLDTQRTMLAAQTQLAQTERARLTDMVSLYKALGGGWQQAPGGDAVLSGAAAAP</sequence>
<protein>
    <submittedName>
        <fullName evidence="4">RND transporter</fullName>
    </submittedName>
</protein>
<dbReference type="PANTHER" id="PTHR30203">
    <property type="entry name" value="OUTER MEMBRANE CATION EFFLUX PROTEIN"/>
    <property type="match status" value="1"/>
</dbReference>
<dbReference type="PANTHER" id="PTHR30203:SF33">
    <property type="entry name" value="BLR4455 PROTEIN"/>
    <property type="match status" value="1"/>
</dbReference>
<reference evidence="4 5" key="1">
    <citation type="submission" date="2021-02" db="EMBL/GenBank/DDBJ databases">
        <authorList>
            <person name="Han P."/>
        </authorList>
    </citation>
    <scope>NUCLEOTIDE SEQUENCE [LARGE SCALE GENOMIC DNA]</scope>
    <source>
        <strain evidence="4">Candidatus Nitrospira sp. ZN2</strain>
    </source>
</reference>
<dbReference type="PROSITE" id="PS51257">
    <property type="entry name" value="PROKAR_LIPOPROTEIN"/>
    <property type="match status" value="1"/>
</dbReference>
<evidence type="ECO:0000313" key="5">
    <source>
        <dbReference type="Proteomes" id="UP000675880"/>
    </source>
</evidence>
<organism evidence="4 5">
    <name type="scientific">Nitrospira defluvii</name>
    <dbReference type="NCBI Taxonomy" id="330214"/>
    <lineage>
        <taxon>Bacteria</taxon>
        <taxon>Pseudomonadati</taxon>
        <taxon>Nitrospirota</taxon>
        <taxon>Nitrospiria</taxon>
        <taxon>Nitrospirales</taxon>
        <taxon>Nitrospiraceae</taxon>
        <taxon>Nitrospira</taxon>
    </lineage>
</organism>
<dbReference type="InterPro" id="IPR010131">
    <property type="entry name" value="MdtP/NodT-like"/>
</dbReference>
<comment type="subcellular location">
    <subcellularLocation>
        <location evidence="2">Cell membrane</location>
        <topology evidence="2">Lipid-anchor</topology>
    </subcellularLocation>
</comment>
<keyword evidence="2" id="KW-1134">Transmembrane beta strand</keyword>
<name>A0ABM8RBC2_9BACT</name>
<keyword evidence="2" id="KW-0449">Lipoprotein</keyword>
<feature type="compositionally biased region" description="Polar residues" evidence="3">
    <location>
        <begin position="45"/>
        <end position="58"/>
    </location>
</feature>
<dbReference type="Proteomes" id="UP000675880">
    <property type="component" value="Unassembled WGS sequence"/>
</dbReference>
<dbReference type="InterPro" id="IPR003423">
    <property type="entry name" value="OMP_efflux"/>
</dbReference>
<keyword evidence="2" id="KW-0472">Membrane</keyword>
<evidence type="ECO:0000256" key="1">
    <source>
        <dbReference type="ARBA" id="ARBA00007613"/>
    </source>
</evidence>
<dbReference type="NCBIfam" id="TIGR01845">
    <property type="entry name" value="outer_NodT"/>
    <property type="match status" value="1"/>
</dbReference>
<comment type="similarity">
    <text evidence="1 2">Belongs to the outer membrane factor (OMF) (TC 1.B.17) family.</text>
</comment>
<feature type="region of interest" description="Disordered" evidence="3">
    <location>
        <begin position="38"/>
        <end position="59"/>
    </location>
</feature>
<accession>A0ABM8RBC2</accession>
<dbReference type="Gene3D" id="1.20.1600.10">
    <property type="entry name" value="Outer membrane efflux proteins (OEP)"/>
    <property type="match status" value="1"/>
</dbReference>
<dbReference type="RefSeq" id="WP_213042085.1">
    <property type="nucleotide sequence ID" value="NZ_CAJNBJ010000008.1"/>
</dbReference>
<evidence type="ECO:0000256" key="2">
    <source>
        <dbReference type="RuleBase" id="RU362097"/>
    </source>
</evidence>
<keyword evidence="2" id="KW-0564">Palmitate</keyword>
<comment type="caution">
    <text evidence="4">The sequence shown here is derived from an EMBL/GenBank/DDBJ whole genome shotgun (WGS) entry which is preliminary data.</text>
</comment>
<gene>
    <name evidence="4" type="ORF">NSPZN2_160012</name>
</gene>
<dbReference type="EMBL" id="CAJNBJ010000008">
    <property type="protein sequence ID" value="CAE6743267.1"/>
    <property type="molecule type" value="Genomic_DNA"/>
</dbReference>
<dbReference type="SUPFAM" id="SSF56954">
    <property type="entry name" value="Outer membrane efflux proteins (OEP)"/>
    <property type="match status" value="1"/>
</dbReference>
<dbReference type="Gene3D" id="2.20.200.10">
    <property type="entry name" value="Outer membrane efflux proteins (OEP)"/>
    <property type="match status" value="1"/>
</dbReference>
<keyword evidence="5" id="KW-1185">Reference proteome</keyword>
<keyword evidence="2" id="KW-0812">Transmembrane</keyword>
<evidence type="ECO:0000313" key="4">
    <source>
        <dbReference type="EMBL" id="CAE6743267.1"/>
    </source>
</evidence>
<evidence type="ECO:0000256" key="3">
    <source>
        <dbReference type="SAM" id="MobiDB-lite"/>
    </source>
</evidence>
<proteinExistence type="inferred from homology"/>